<dbReference type="Proteomes" id="UP000298133">
    <property type="component" value="Unassembled WGS sequence"/>
</dbReference>
<keyword evidence="4" id="KW-1185">Reference proteome</keyword>
<accession>A0A4Y8UI09</accession>
<protein>
    <recommendedName>
        <fullName evidence="2">Transcriptional regulator SutA RNAP-binding domain-containing protein</fullName>
    </recommendedName>
</protein>
<sequence length="107" mass="12214">MNRLSKRQLREQLRRQTESYLSRGGEIKTVSPGQSGLTDFSAGRSHSELFVAAPRQPRTYLNEAVAALQQRKLSAKSSKPAKPTTRPRKKIIYDDFGEPLREVWVEE</sequence>
<dbReference type="InterPro" id="IPR049191">
    <property type="entry name" value="SutA_RBD"/>
</dbReference>
<dbReference type="EMBL" id="SPIA01000003">
    <property type="protein sequence ID" value="TFH67427.1"/>
    <property type="molecule type" value="Genomic_DNA"/>
</dbReference>
<evidence type="ECO:0000259" key="2">
    <source>
        <dbReference type="Pfam" id="PF20661"/>
    </source>
</evidence>
<feature type="region of interest" description="Disordered" evidence="1">
    <location>
        <begin position="1"/>
        <end position="41"/>
    </location>
</feature>
<feature type="compositionally biased region" description="Basic and acidic residues" evidence="1">
    <location>
        <begin position="8"/>
        <end position="17"/>
    </location>
</feature>
<comment type="caution">
    <text evidence="3">The sequence shown here is derived from an EMBL/GenBank/DDBJ whole genome shotgun (WGS) entry which is preliminary data.</text>
</comment>
<evidence type="ECO:0000313" key="3">
    <source>
        <dbReference type="EMBL" id="TFH67427.1"/>
    </source>
</evidence>
<name>A0A4Y8UI09_9GAMM</name>
<feature type="domain" description="Transcriptional regulator SutA RNAP-binding" evidence="2">
    <location>
        <begin position="5"/>
        <end position="37"/>
    </location>
</feature>
<reference evidence="3 4" key="1">
    <citation type="submission" date="2019-03" db="EMBL/GenBank/DDBJ databases">
        <title>Draft genome of Gammaproteobacteria bacterium LSUCC0057, a member of the SAR92 clade.</title>
        <authorList>
            <person name="Lanclos V.C."/>
            <person name="Doiron C."/>
            <person name="Henson M.W."/>
            <person name="Thrash J.C."/>
        </authorList>
    </citation>
    <scope>NUCLEOTIDE SEQUENCE [LARGE SCALE GENOMIC DNA]</scope>
    <source>
        <strain evidence="3 4">LSUCC0057</strain>
    </source>
</reference>
<evidence type="ECO:0000256" key="1">
    <source>
        <dbReference type="SAM" id="MobiDB-lite"/>
    </source>
</evidence>
<evidence type="ECO:0000313" key="4">
    <source>
        <dbReference type="Proteomes" id="UP000298133"/>
    </source>
</evidence>
<dbReference type="Pfam" id="PF20661">
    <property type="entry name" value="SutA-RBD"/>
    <property type="match status" value="1"/>
</dbReference>
<proteinExistence type="predicted"/>
<dbReference type="AlphaFoldDB" id="A0A4Y8UI09"/>
<gene>
    <name evidence="3" type="ORF">E3W66_08015</name>
</gene>
<dbReference type="OrthoDB" id="6077921at2"/>
<organism evidence="3 4">
    <name type="scientific">Gammaproteobacteria bacterium LSUCC0057</name>
    <dbReference type="NCBI Taxonomy" id="2559237"/>
    <lineage>
        <taxon>Bacteria</taxon>
        <taxon>Pseudomonadati</taxon>
        <taxon>Pseudomonadota</taxon>
        <taxon>Gammaproteobacteria</taxon>
        <taxon>Cellvibrionales</taxon>
        <taxon>Porticoccaceae</taxon>
        <taxon>SAR92 clade</taxon>
    </lineage>
</organism>